<dbReference type="InterPro" id="IPR047675">
    <property type="entry name" value="Putative_zinc-bd"/>
</dbReference>
<protein>
    <submittedName>
        <fullName evidence="1">Uncharacterized protein</fullName>
    </submittedName>
</protein>
<accession>A0A3B0MD47</accession>
<sequence length="110" mass="11897">MKSRDLDRKFIPDIARARGGVLEPPSTLSPLSAIVCGAKTRKGKPCQAKAIPGKTRCKFHGGASTGPRTDDGKARIAEAQRRRWAAHKASKKKTQKLVGTKTQAIKNCCE</sequence>
<name>A0A3B0MD47_9RHOB</name>
<evidence type="ECO:0000313" key="1">
    <source>
        <dbReference type="EMBL" id="SUZ33742.1"/>
    </source>
</evidence>
<proteinExistence type="predicted"/>
<organism evidence="1 2">
    <name type="scientific">Roseinatronobacter ekhonensis</name>
    <dbReference type="NCBI Taxonomy" id="254356"/>
    <lineage>
        <taxon>Bacteria</taxon>
        <taxon>Pseudomonadati</taxon>
        <taxon>Pseudomonadota</taxon>
        <taxon>Alphaproteobacteria</taxon>
        <taxon>Rhodobacterales</taxon>
        <taxon>Paracoccaceae</taxon>
        <taxon>Roseinatronobacter</taxon>
    </lineage>
</organism>
<dbReference type="EMBL" id="UIHC01000069">
    <property type="protein sequence ID" value="SUZ33742.1"/>
    <property type="molecule type" value="Genomic_DNA"/>
</dbReference>
<keyword evidence="2" id="KW-1185">Reference proteome</keyword>
<dbReference type="NCBIfam" id="NF041373">
    <property type="entry name" value="HGG_STG"/>
    <property type="match status" value="1"/>
</dbReference>
<evidence type="ECO:0000313" key="2">
    <source>
        <dbReference type="Proteomes" id="UP000272908"/>
    </source>
</evidence>
<dbReference type="Proteomes" id="UP000272908">
    <property type="component" value="Unassembled WGS sequence"/>
</dbReference>
<dbReference type="AlphaFoldDB" id="A0A3B0MD47"/>
<dbReference type="RefSeq" id="WP_074784647.1">
    <property type="nucleotide sequence ID" value="NZ_UIHC01000069.1"/>
</dbReference>
<reference evidence="2" key="1">
    <citation type="submission" date="2018-08" db="EMBL/GenBank/DDBJ databases">
        <authorList>
            <person name="Rodrigo-Torres L."/>
            <person name="Arahal R. D."/>
            <person name="Lucena T."/>
        </authorList>
    </citation>
    <scope>NUCLEOTIDE SEQUENCE [LARGE SCALE GENOMIC DNA]</scope>
    <source>
        <strain evidence="2">CECT 7235</strain>
    </source>
</reference>
<gene>
    <name evidence="1" type="ORF">ROE7235_03515</name>
</gene>